<evidence type="ECO:0000313" key="1">
    <source>
        <dbReference type="EMBL" id="AOV96727.1"/>
    </source>
</evidence>
<dbReference type="Proteomes" id="UP000175893">
    <property type="component" value="Chromosome"/>
</dbReference>
<keyword evidence="1" id="KW-0540">Nuclease</keyword>
<organism evidence="1 2">
    <name type="scientific">Edwardsiella hoshinae</name>
    <dbReference type="NCBI Taxonomy" id="93378"/>
    <lineage>
        <taxon>Bacteria</taxon>
        <taxon>Pseudomonadati</taxon>
        <taxon>Pseudomonadota</taxon>
        <taxon>Gammaproteobacteria</taxon>
        <taxon>Enterobacterales</taxon>
        <taxon>Hafniaceae</taxon>
        <taxon>Edwardsiella</taxon>
    </lineage>
</organism>
<reference evidence="1 2" key="1">
    <citation type="submission" date="2016-06" db="EMBL/GenBank/DDBJ databases">
        <title>Complete genome sequence of Edwardsiella hoshinae ATCC 35051.</title>
        <authorList>
            <person name="Reichley S.R."/>
            <person name="Waldbieser G.C."/>
            <person name="Lawrence M.L."/>
            <person name="Griffin M.J."/>
        </authorList>
    </citation>
    <scope>NUCLEOTIDE SEQUENCE [LARGE SCALE GENOMIC DNA]</scope>
    <source>
        <strain evidence="1 2">ATCC 35051</strain>
    </source>
</reference>
<protein>
    <submittedName>
        <fullName evidence="1">Restriction endonuclease</fullName>
    </submittedName>
</protein>
<keyword evidence="1" id="KW-0255">Endonuclease</keyword>
<gene>
    <name evidence="1" type="ORF">A9798_07020</name>
</gene>
<evidence type="ECO:0000313" key="2">
    <source>
        <dbReference type="Proteomes" id="UP000175893"/>
    </source>
</evidence>
<dbReference type="PANTHER" id="PTHR38733:SF1">
    <property type="entry name" value="TYPE IV METHYL-DIRECTED RESTRICTION ENZYME ECOKMCRBC"/>
    <property type="match status" value="1"/>
</dbReference>
<name>A0ABM6EI78_9GAMM</name>
<sequence>MCRSVYKNITLFEYAYLVSKESDITPTPHQVAVISAAAFAYLKKMALSSTKERQLFRLCSKYGVEALQAQNYAGVIFTPDGTQIEVLPKLGLPSPADASPNGTLDQASGDKAGYADARNALLIMLRALKAFAHIQTDSANLRRQKMPLLDVFISQFLDSINTLVKKGIRSDYLYREDNINYLKGKLNTPQHLRKNIIHKQRFFCEYDEFLTDRPANRLLHSALNSVVRITRHAANQKRLQELLQIFDSVPLSLDYHSDFSRLRIDRGMNHYQAPLAWAKLILDGFSPQTMKGDNRAFSLLFPMEKVFEHYVAKTLREQYAPQVAVHAQVQSKSLVTHADAQWFRLKPDMVMIQDKQVIAVLDTKWKRLDPTLANSADKYALQQSDFYQMFAYGHHYFDQHITVREMFLVYPAHANFSAPIAQPFAFPTPGKPPLRLWVVPFIIDKVNPRLALPEASQLYQTCSVAGAVSLSVSG</sequence>
<keyword evidence="1" id="KW-0378">Hydrolase</keyword>
<keyword evidence="2" id="KW-1185">Reference proteome</keyword>
<dbReference type="PANTHER" id="PTHR38733">
    <property type="entry name" value="PROTEIN MCRC"/>
    <property type="match status" value="1"/>
</dbReference>
<dbReference type="Pfam" id="PF10117">
    <property type="entry name" value="McrBC"/>
    <property type="match status" value="1"/>
</dbReference>
<dbReference type="InterPro" id="IPR019292">
    <property type="entry name" value="McrC"/>
</dbReference>
<dbReference type="EMBL" id="CP016043">
    <property type="protein sequence ID" value="AOV96727.1"/>
    <property type="molecule type" value="Genomic_DNA"/>
</dbReference>
<proteinExistence type="predicted"/>
<accession>A0ABM6EI78</accession>
<dbReference type="GO" id="GO:0004519">
    <property type="term" value="F:endonuclease activity"/>
    <property type="evidence" value="ECO:0007669"/>
    <property type="project" value="UniProtKB-KW"/>
</dbReference>